<dbReference type="AlphaFoldDB" id="Q7UL53"/>
<dbReference type="KEGG" id="rba:RB9731"/>
<dbReference type="EnsemblBacteria" id="CAD76425">
    <property type="protein sequence ID" value="CAD76425"/>
    <property type="gene ID" value="RB9731"/>
</dbReference>
<organism evidence="1 2">
    <name type="scientific">Rhodopirellula baltica (strain DSM 10527 / NCIMB 13988 / SH1)</name>
    <dbReference type="NCBI Taxonomy" id="243090"/>
    <lineage>
        <taxon>Bacteria</taxon>
        <taxon>Pseudomonadati</taxon>
        <taxon>Planctomycetota</taxon>
        <taxon>Planctomycetia</taxon>
        <taxon>Pirellulales</taxon>
        <taxon>Pirellulaceae</taxon>
        <taxon>Rhodopirellula</taxon>
    </lineage>
</organism>
<name>Q7UL53_RHOBA</name>
<gene>
    <name evidence="1" type="ordered locus">RB9731</name>
</gene>
<dbReference type="EMBL" id="BX294150">
    <property type="protein sequence ID" value="CAD76425.1"/>
    <property type="molecule type" value="Genomic_DNA"/>
</dbReference>
<evidence type="ECO:0000313" key="1">
    <source>
        <dbReference type="EMBL" id="CAD76425.1"/>
    </source>
</evidence>
<dbReference type="InParanoid" id="Q7UL53"/>
<reference evidence="1 2" key="1">
    <citation type="journal article" date="2003" name="Proc. Natl. Acad. Sci. U.S.A.">
        <title>Complete genome sequence of the marine planctomycete Pirellula sp. strain 1.</title>
        <authorList>
            <person name="Gloeckner F.O."/>
            <person name="Kube M."/>
            <person name="Bauer M."/>
            <person name="Teeling H."/>
            <person name="Lombardot T."/>
            <person name="Ludwig W."/>
            <person name="Gade D."/>
            <person name="Beck A."/>
            <person name="Borzym K."/>
            <person name="Heitmann K."/>
            <person name="Rabus R."/>
            <person name="Schlesner H."/>
            <person name="Amann R."/>
            <person name="Reinhardt R."/>
        </authorList>
    </citation>
    <scope>NUCLEOTIDE SEQUENCE [LARGE SCALE GENOMIC DNA]</scope>
    <source>
        <strain evidence="2">DSM 10527 / NCIMB 13988 / SH1</strain>
    </source>
</reference>
<accession>Q7UL53</accession>
<protein>
    <submittedName>
        <fullName evidence="1">Uncharacterized protein</fullName>
    </submittedName>
</protein>
<dbReference type="PATRIC" id="fig|243090.15.peg.4685"/>
<dbReference type="STRING" id="243090.RB9731"/>
<dbReference type="Proteomes" id="UP000001025">
    <property type="component" value="Chromosome"/>
</dbReference>
<evidence type="ECO:0000313" key="2">
    <source>
        <dbReference type="Proteomes" id="UP000001025"/>
    </source>
</evidence>
<proteinExistence type="predicted"/>
<sequence>MPVSIAELLVVRFRPFDPPSKEVLTPLLNKTAPFMTEKMSEMFENANRLRTAGKQNHLGSTILVAPSNSPQIILSHIDDLI</sequence>
<dbReference type="HOGENOM" id="CLU_2571520_0_0_0"/>
<keyword evidence="2" id="KW-1185">Reference proteome</keyword>